<evidence type="ECO:0000313" key="2">
    <source>
        <dbReference type="EMBL" id="ATL68265.1"/>
    </source>
</evidence>
<dbReference type="KEGG" id="ntp:CRH09_20835"/>
<protein>
    <submittedName>
        <fullName evidence="2">Transcriptional regulator</fullName>
    </submittedName>
</protein>
<organism evidence="2 3">
    <name type="scientific">Nocardia terpenica</name>
    <dbReference type="NCBI Taxonomy" id="455432"/>
    <lineage>
        <taxon>Bacteria</taxon>
        <taxon>Bacillati</taxon>
        <taxon>Actinomycetota</taxon>
        <taxon>Actinomycetes</taxon>
        <taxon>Mycobacteriales</taxon>
        <taxon>Nocardiaceae</taxon>
        <taxon>Nocardia</taxon>
    </lineage>
</organism>
<dbReference type="Pfam" id="PF19054">
    <property type="entry name" value="DUF5753"/>
    <property type="match status" value="1"/>
</dbReference>
<evidence type="ECO:0000313" key="3">
    <source>
        <dbReference type="Proteomes" id="UP000221961"/>
    </source>
</evidence>
<dbReference type="SMART" id="SM00530">
    <property type="entry name" value="HTH_XRE"/>
    <property type="match status" value="1"/>
</dbReference>
<name>A0A291RLS4_9NOCA</name>
<reference evidence="2 3" key="1">
    <citation type="submission" date="2017-10" db="EMBL/GenBank/DDBJ databases">
        <title>Comparative genomics between pathogenic Norcardia.</title>
        <authorList>
            <person name="Zeng L."/>
        </authorList>
    </citation>
    <scope>NUCLEOTIDE SEQUENCE [LARGE SCALE GENOMIC DNA]</scope>
    <source>
        <strain evidence="2 3">NC_YFY_NT001</strain>
    </source>
</reference>
<dbReference type="Gene3D" id="1.10.260.40">
    <property type="entry name" value="lambda repressor-like DNA-binding domains"/>
    <property type="match status" value="1"/>
</dbReference>
<dbReference type="GO" id="GO:0003677">
    <property type="term" value="F:DNA binding"/>
    <property type="evidence" value="ECO:0007669"/>
    <property type="project" value="InterPro"/>
</dbReference>
<dbReference type="PROSITE" id="PS50943">
    <property type="entry name" value="HTH_CROC1"/>
    <property type="match status" value="1"/>
</dbReference>
<gene>
    <name evidence="2" type="ORF">CRH09_20835</name>
</gene>
<dbReference type="InterPro" id="IPR010982">
    <property type="entry name" value="Lambda_DNA-bd_dom_sf"/>
</dbReference>
<proteinExistence type="predicted"/>
<dbReference type="CDD" id="cd00093">
    <property type="entry name" value="HTH_XRE"/>
    <property type="match status" value="1"/>
</dbReference>
<evidence type="ECO:0000259" key="1">
    <source>
        <dbReference type="PROSITE" id="PS50943"/>
    </source>
</evidence>
<dbReference type="EMBL" id="CP023778">
    <property type="protein sequence ID" value="ATL68265.1"/>
    <property type="molecule type" value="Genomic_DNA"/>
</dbReference>
<sequence length="376" mass="42472">MVCPVPASVGRSGKVRRSCLHRWAQHTRWDLAIRADLSISILECSKRQDAAQGCSTIPLTFTTTFRSTLQGCRQTVTSDDGDVMATLAQRQLGRFLRKKRDDQGLSREQVAELAEMSPAGVWRLESAKQKKVKVREVQAICEVLGLDAIDTEYLVGLAEQAKIKSWTTVFSGLYSDPTFNMIVGLTEAARTLTVYHEIVVGLLQTEDYARALISAYFHDHDPDEIDRRVELRLKRQLIITRKAKPVKLEVFLHESALYRLVGSRRVMSAQIRHLLRISKRPNITLRIYPFSAGLPYGMLTGPFMILDFGAEPKGKQIDPPLVYLEGSEATNDLFLEGSDDVLLYYDFASAIRGASLDEPQSQELLDRAARRYEREH</sequence>
<dbReference type="Proteomes" id="UP000221961">
    <property type="component" value="Chromosome"/>
</dbReference>
<dbReference type="AlphaFoldDB" id="A0A291RLS4"/>
<dbReference type="InterPro" id="IPR001387">
    <property type="entry name" value="Cro/C1-type_HTH"/>
</dbReference>
<feature type="domain" description="HTH cro/C1-type" evidence="1">
    <location>
        <begin position="96"/>
        <end position="154"/>
    </location>
</feature>
<dbReference type="InterPro" id="IPR043917">
    <property type="entry name" value="DUF5753"/>
</dbReference>
<dbReference type="Pfam" id="PF13560">
    <property type="entry name" value="HTH_31"/>
    <property type="match status" value="1"/>
</dbReference>
<dbReference type="SUPFAM" id="SSF47413">
    <property type="entry name" value="lambda repressor-like DNA-binding domains"/>
    <property type="match status" value="1"/>
</dbReference>
<accession>A0A291RLS4</accession>